<protein>
    <submittedName>
        <fullName evidence="1">Uncharacterized protein</fullName>
    </submittedName>
</protein>
<dbReference type="KEGG" id="fmr:Fuma_05590"/>
<dbReference type="AlphaFoldDB" id="A0A1P8WPD5"/>
<reference evidence="1 2" key="1">
    <citation type="journal article" date="2016" name="Front. Microbiol.">
        <title>Fuerstia marisgermanicae gen. nov., sp. nov., an Unusual Member of the Phylum Planctomycetes from the German Wadden Sea.</title>
        <authorList>
            <person name="Kohn T."/>
            <person name="Heuer A."/>
            <person name="Jogler M."/>
            <person name="Vollmers J."/>
            <person name="Boedeker C."/>
            <person name="Bunk B."/>
            <person name="Rast P."/>
            <person name="Borchert D."/>
            <person name="Glockner I."/>
            <person name="Freese H.M."/>
            <person name="Klenk H.P."/>
            <person name="Overmann J."/>
            <person name="Kaster A.K."/>
            <person name="Rohde M."/>
            <person name="Wiegand S."/>
            <person name="Jogler C."/>
        </authorList>
    </citation>
    <scope>NUCLEOTIDE SEQUENCE [LARGE SCALE GENOMIC DNA]</scope>
    <source>
        <strain evidence="1 2">NH11</strain>
    </source>
</reference>
<accession>A0A1P8WPD5</accession>
<keyword evidence="2" id="KW-1185">Reference proteome</keyword>
<dbReference type="STRING" id="1891926.Fuma_05590"/>
<gene>
    <name evidence="1" type="ORF">Fuma_05590</name>
</gene>
<organism evidence="1 2">
    <name type="scientific">Fuerstiella marisgermanici</name>
    <dbReference type="NCBI Taxonomy" id="1891926"/>
    <lineage>
        <taxon>Bacteria</taxon>
        <taxon>Pseudomonadati</taxon>
        <taxon>Planctomycetota</taxon>
        <taxon>Planctomycetia</taxon>
        <taxon>Planctomycetales</taxon>
        <taxon>Planctomycetaceae</taxon>
        <taxon>Fuerstiella</taxon>
    </lineage>
</organism>
<name>A0A1P8WPD5_9PLAN</name>
<dbReference type="EMBL" id="CP017641">
    <property type="protein sequence ID" value="APZ95927.1"/>
    <property type="molecule type" value="Genomic_DNA"/>
</dbReference>
<proteinExistence type="predicted"/>
<evidence type="ECO:0000313" key="2">
    <source>
        <dbReference type="Proteomes" id="UP000187735"/>
    </source>
</evidence>
<dbReference type="Proteomes" id="UP000187735">
    <property type="component" value="Chromosome"/>
</dbReference>
<evidence type="ECO:0000313" key="1">
    <source>
        <dbReference type="EMBL" id="APZ95927.1"/>
    </source>
</evidence>
<sequence>MLLEIAMTPRLSNDEVDWGGAMATHLCLLQGIHG</sequence>